<feature type="domain" description="CCHC-type" evidence="2">
    <location>
        <begin position="783"/>
        <end position="799"/>
    </location>
</feature>
<feature type="compositionally biased region" description="Polar residues" evidence="1">
    <location>
        <begin position="126"/>
        <end position="137"/>
    </location>
</feature>
<evidence type="ECO:0000313" key="3">
    <source>
        <dbReference type="EMBL" id="SPC80517.1"/>
    </source>
</evidence>
<organism evidence="3">
    <name type="scientific">Fagus sylvatica</name>
    <name type="common">Beechnut</name>
    <dbReference type="NCBI Taxonomy" id="28930"/>
    <lineage>
        <taxon>Eukaryota</taxon>
        <taxon>Viridiplantae</taxon>
        <taxon>Streptophyta</taxon>
        <taxon>Embryophyta</taxon>
        <taxon>Tracheophyta</taxon>
        <taxon>Spermatophyta</taxon>
        <taxon>Magnoliopsida</taxon>
        <taxon>eudicotyledons</taxon>
        <taxon>Gunneridae</taxon>
        <taxon>Pentapetalae</taxon>
        <taxon>rosids</taxon>
        <taxon>fabids</taxon>
        <taxon>Fagales</taxon>
        <taxon>Fagaceae</taxon>
        <taxon>Fagus</taxon>
    </lineage>
</organism>
<dbReference type="GO" id="GO:0008270">
    <property type="term" value="F:zinc ion binding"/>
    <property type="evidence" value="ECO:0007669"/>
    <property type="project" value="InterPro"/>
</dbReference>
<feature type="region of interest" description="Disordered" evidence="1">
    <location>
        <begin position="551"/>
        <end position="587"/>
    </location>
</feature>
<dbReference type="SMART" id="SM00343">
    <property type="entry name" value="ZnF_C2HC"/>
    <property type="match status" value="2"/>
</dbReference>
<name>A0A2N9ENU4_FAGSY</name>
<feature type="domain" description="CCHC-type" evidence="2">
    <location>
        <begin position="824"/>
        <end position="840"/>
    </location>
</feature>
<gene>
    <name evidence="3" type="ORF">FSB_LOCUS8399</name>
</gene>
<feature type="region of interest" description="Disordered" evidence="1">
    <location>
        <begin position="350"/>
        <end position="384"/>
    </location>
</feature>
<protein>
    <recommendedName>
        <fullName evidence="2">CCHC-type domain-containing protein</fullName>
    </recommendedName>
</protein>
<dbReference type="PANTHER" id="PTHR38940">
    <property type="entry name" value="PLUS3 DOMAIN-CONTAINING PROTEIN"/>
    <property type="match status" value="1"/>
</dbReference>
<dbReference type="Gene3D" id="4.10.60.10">
    <property type="entry name" value="Zinc finger, CCHC-type"/>
    <property type="match status" value="1"/>
</dbReference>
<sequence>MNVDNENIERVTDLGLALSYSNHSIQRQMNIDSGAGANASSKIDMTFVASDPLSELVWSPHKGLSLKCADSSFADKKASLLWGAGPRNVDFPAPQSFMGGSSTTDKPIDEVITPQAAACHAKDDSAGTNTLTASPSSAGGGMPECGPSHEHETGPIGNMEERKSMVGLSVLHVIRKEDLRKSEDDDIFAPTNIQIAVVSESRENNSSLPGLVNGGTSDIISTKTVESKLDVVANEPFSGDPRGAGGDFGSGNQILGKNINLASDVHCVGKCKASETPVQNLSSLGKRPLEMLEFTAENDLQTLIGDNACVVANKIVESEFANEGKAISQPDKEVLPRNKTVPIEISPTNSRIHMPRRKGKEKALSDGDIDRRLSKEGDDSHESVESCNSRLFSTGKKRWSFEEPMIFGSKRVKSQIQETPGSTSYAKKGSSFMNWISNMTKGFSKPMQDEAPSLALAIAHPDHGHQNLLTCNKNQDSGFKNIGFRSIFQSLYCPKAEGELPSFNANYQTGEGSKEHELANKMCNINATPISIRRDSDKICKQNLLPNDKFDESTSGNEVGSATQPKTFPGKFVTSQENSKINSGENKNSCNMDFGKGKYGISSNSPLGKHRTTSAENIDSDLPSEGKKTNDYRKGPLGSLWITRFYSKASGSLSNLDFHNQSIGVGVDCSTDCTRLLPCPENYVGFSNNHKSVAVREHSAEGPMLASDKESEKCPADTKAVVGFNWIKSHNDHKSVNKLNPISPPPKFKSSEAMASIFARRLDALKHIIPSEVTDTATHANITCLFCGIKGHHLQECSKITESEMEDLLRNNDSYNGAEDSSCLCIRCFQLNHWAVACPSTSSRGQNQTRSGASLVGPREMQHKAGGKENSKPLSGWKRKFQATCDESDLRISDHNFNGKLNKMIAPEEIGSNANSLNKCIASSSVETYSKENQIMPVNRQLSDVPKGIFITIKSLRLSRSDILK</sequence>
<feature type="compositionally biased region" description="Polar residues" evidence="1">
    <location>
        <begin position="840"/>
        <end position="852"/>
    </location>
</feature>
<dbReference type="InterPro" id="IPR001878">
    <property type="entry name" value="Znf_CCHC"/>
</dbReference>
<feature type="compositionally biased region" description="Polar residues" evidence="1">
    <location>
        <begin position="573"/>
        <end position="587"/>
    </location>
</feature>
<feature type="region of interest" description="Disordered" evidence="1">
    <location>
        <begin position="119"/>
        <end position="157"/>
    </location>
</feature>
<feature type="compositionally biased region" description="Polar residues" evidence="1">
    <location>
        <begin position="553"/>
        <end position="566"/>
    </location>
</feature>
<dbReference type="AlphaFoldDB" id="A0A2N9ENU4"/>
<feature type="region of interest" description="Disordered" evidence="1">
    <location>
        <begin position="840"/>
        <end position="875"/>
    </location>
</feature>
<dbReference type="EMBL" id="OIVN01000454">
    <property type="protein sequence ID" value="SPC80517.1"/>
    <property type="molecule type" value="Genomic_DNA"/>
</dbReference>
<dbReference type="PANTHER" id="PTHR38940:SF4">
    <property type="entry name" value="OS01G0775100 PROTEIN"/>
    <property type="match status" value="1"/>
</dbReference>
<feature type="compositionally biased region" description="Basic and acidic residues" evidence="1">
    <location>
        <begin position="147"/>
        <end position="157"/>
    </location>
</feature>
<accession>A0A2N9ENU4</accession>
<proteinExistence type="predicted"/>
<evidence type="ECO:0000259" key="2">
    <source>
        <dbReference type="SMART" id="SM00343"/>
    </source>
</evidence>
<feature type="region of interest" description="Disordered" evidence="1">
    <location>
        <begin position="601"/>
        <end position="630"/>
    </location>
</feature>
<feature type="compositionally biased region" description="Basic and acidic residues" evidence="1">
    <location>
        <begin position="860"/>
        <end position="871"/>
    </location>
</feature>
<reference evidence="3" key="1">
    <citation type="submission" date="2018-02" db="EMBL/GenBank/DDBJ databases">
        <authorList>
            <person name="Cohen D.B."/>
            <person name="Kent A.D."/>
        </authorList>
    </citation>
    <scope>NUCLEOTIDE SEQUENCE</scope>
</reference>
<feature type="compositionally biased region" description="Basic and acidic residues" evidence="1">
    <location>
        <begin position="361"/>
        <end position="384"/>
    </location>
</feature>
<evidence type="ECO:0000256" key="1">
    <source>
        <dbReference type="SAM" id="MobiDB-lite"/>
    </source>
</evidence>
<dbReference type="GO" id="GO:0003676">
    <property type="term" value="F:nucleic acid binding"/>
    <property type="evidence" value="ECO:0007669"/>
    <property type="project" value="InterPro"/>
</dbReference>